<dbReference type="AlphaFoldDB" id="D1C3U9"/>
<reference evidence="1 3" key="2">
    <citation type="journal article" date="2010" name="Stand. Genomic Sci.">
        <title>Complete genome sequence of Desulfohalobium retbaense type strain (HR(100)).</title>
        <authorList>
            <person name="Spring S."/>
            <person name="Nolan M."/>
            <person name="Lapidus A."/>
            <person name="Glavina Del Rio T."/>
            <person name="Copeland A."/>
            <person name="Tice H."/>
            <person name="Cheng J.F."/>
            <person name="Lucas S."/>
            <person name="Land M."/>
            <person name="Chen F."/>
            <person name="Bruce D."/>
            <person name="Goodwin L."/>
            <person name="Pitluck S."/>
            <person name="Ivanova N."/>
            <person name="Mavromatis K."/>
            <person name="Mikhailova N."/>
            <person name="Pati A."/>
            <person name="Chen A."/>
            <person name="Palaniappan K."/>
            <person name="Hauser L."/>
            <person name="Chang Y.J."/>
            <person name="Jeffries C.D."/>
            <person name="Munk C."/>
            <person name="Kiss H."/>
            <person name="Chain P."/>
            <person name="Han C."/>
            <person name="Brettin T."/>
            <person name="Detter J.C."/>
            <person name="Schuler E."/>
            <person name="Goker M."/>
            <person name="Rohde M."/>
            <person name="Bristow J."/>
            <person name="Eisen J.A."/>
            <person name="Markowitz V."/>
            <person name="Hugenholtz P."/>
            <person name="Kyrpides N.C."/>
            <person name="Klenk H.P."/>
        </authorList>
    </citation>
    <scope>NUCLEOTIDE SEQUENCE [LARGE SCALE GENOMIC DNA]</scope>
    <source>
        <strain evidence="3">ATCC 49802 / DSM 20745 / S 6022</strain>
        <strain evidence="1">DSM 20745</strain>
    </source>
</reference>
<dbReference type="HOGENOM" id="CLU_2345257_0_0_0"/>
<evidence type="ECO:0000313" key="2">
    <source>
        <dbReference type="EMBL" id="ACZ39657.1"/>
    </source>
</evidence>
<name>D1C3U9_SPHTD</name>
<proteinExistence type="predicted"/>
<protein>
    <submittedName>
        <fullName evidence="1">Uncharacterized protein</fullName>
    </submittedName>
</protein>
<evidence type="ECO:0000313" key="1">
    <source>
        <dbReference type="EMBL" id="ACZ38916.1"/>
    </source>
</evidence>
<keyword evidence="3" id="KW-1185">Reference proteome</keyword>
<sequence>MSRDLRRRLERLEAALEHRPGVYILLLPGGRRRAVDVGALLDVGEALMALRSGDAEWAEQAPLDLGLARDLAASEAEPGEGALFGAIRQWCREEVEK</sequence>
<dbReference type="EMBL" id="CP001823">
    <property type="protein sequence ID" value="ACZ38916.1"/>
    <property type="molecule type" value="Genomic_DNA"/>
</dbReference>
<dbReference type="STRING" id="479434.Sthe_1481"/>
<dbReference type="KEGG" id="sti:Sthe_2235"/>
<evidence type="ECO:0000313" key="3">
    <source>
        <dbReference type="Proteomes" id="UP000002027"/>
    </source>
</evidence>
<reference evidence="3" key="1">
    <citation type="submission" date="2009-11" db="EMBL/GenBank/DDBJ databases">
        <title>The complete chromosome 1 of Sphaerobacter thermophilus DSM 20745.</title>
        <authorList>
            <person name="Lucas S."/>
            <person name="Copeland A."/>
            <person name="Lapidus A."/>
            <person name="Glavina del Rio T."/>
            <person name="Dalin E."/>
            <person name="Tice H."/>
            <person name="Bruce D."/>
            <person name="Goodwin L."/>
            <person name="Pitluck S."/>
            <person name="Kyrpides N."/>
            <person name="Mavromatis K."/>
            <person name="Ivanova N."/>
            <person name="Mikhailova N."/>
            <person name="LaButti K.M."/>
            <person name="Clum A."/>
            <person name="Sun H.I."/>
            <person name="Brettin T."/>
            <person name="Detter J.C."/>
            <person name="Han C."/>
            <person name="Larimer F."/>
            <person name="Land M."/>
            <person name="Hauser L."/>
            <person name="Markowitz V."/>
            <person name="Cheng J.F."/>
            <person name="Hugenholtz P."/>
            <person name="Woyke T."/>
            <person name="Wu D."/>
            <person name="Steenblock K."/>
            <person name="Schneider S."/>
            <person name="Pukall R."/>
            <person name="Goeker M."/>
            <person name="Klenk H.P."/>
            <person name="Eisen J.A."/>
        </authorList>
    </citation>
    <scope>NUCLEOTIDE SEQUENCE [LARGE SCALE GENOMIC DNA]</scope>
    <source>
        <strain evidence="3">ATCC 49802 / DSM 20745 / S 6022</strain>
    </source>
</reference>
<dbReference type="InParanoid" id="D1C3U9"/>
<accession>D1C3U9</accession>
<dbReference type="Proteomes" id="UP000002027">
    <property type="component" value="Chromosome 1"/>
</dbReference>
<dbReference type="EMBL" id="CP001823">
    <property type="protein sequence ID" value="ACZ39657.1"/>
    <property type="molecule type" value="Genomic_DNA"/>
</dbReference>
<organism evidence="1 3">
    <name type="scientific">Sphaerobacter thermophilus (strain ATCC 49802 / DSM 20745 / KCCM 41009 / NCIMB 13125 / S 6022)</name>
    <dbReference type="NCBI Taxonomy" id="479434"/>
    <lineage>
        <taxon>Bacteria</taxon>
        <taxon>Pseudomonadati</taxon>
        <taxon>Thermomicrobiota</taxon>
        <taxon>Thermomicrobia</taxon>
        <taxon>Sphaerobacterales</taxon>
        <taxon>Sphaerobacterineae</taxon>
        <taxon>Sphaerobacteraceae</taxon>
        <taxon>Sphaerobacter</taxon>
    </lineage>
</organism>
<dbReference type="KEGG" id="sti:Sthe_1481"/>
<dbReference type="RefSeq" id="WP_012871963.1">
    <property type="nucleotide sequence ID" value="NC_013523.1"/>
</dbReference>
<gene>
    <name evidence="1" type="ordered locus">Sthe_1481</name>
    <name evidence="2" type="ordered locus">Sthe_2235</name>
</gene>